<gene>
    <name evidence="1" type="ORF">PCASD_04188</name>
</gene>
<reference evidence="1 2" key="1">
    <citation type="submission" date="2017-11" db="EMBL/GenBank/DDBJ databases">
        <title>De novo assembly and phasing of dikaryotic genomes from two isolates of Puccinia coronata f. sp. avenae, the causal agent of oat crown rust.</title>
        <authorList>
            <person name="Miller M.E."/>
            <person name="Zhang Y."/>
            <person name="Omidvar V."/>
            <person name="Sperschneider J."/>
            <person name="Schwessinger B."/>
            <person name="Raley C."/>
            <person name="Palmer J.M."/>
            <person name="Garnica D."/>
            <person name="Upadhyaya N."/>
            <person name="Rathjen J."/>
            <person name="Taylor J.M."/>
            <person name="Park R.F."/>
            <person name="Dodds P.N."/>
            <person name="Hirsch C.D."/>
            <person name="Kianian S.F."/>
            <person name="Figueroa M."/>
        </authorList>
    </citation>
    <scope>NUCLEOTIDE SEQUENCE [LARGE SCALE GENOMIC DNA]</scope>
    <source>
        <strain evidence="1">12SD80</strain>
    </source>
</reference>
<evidence type="ECO:0000313" key="1">
    <source>
        <dbReference type="EMBL" id="PLW46129.1"/>
    </source>
</evidence>
<evidence type="ECO:0000313" key="2">
    <source>
        <dbReference type="Proteomes" id="UP000235392"/>
    </source>
</evidence>
<comment type="caution">
    <text evidence="1">The sequence shown here is derived from an EMBL/GenBank/DDBJ whole genome shotgun (WGS) entry which is preliminary data.</text>
</comment>
<dbReference type="AlphaFoldDB" id="A0A2N5V800"/>
<dbReference type="EMBL" id="PGCI01000042">
    <property type="protein sequence ID" value="PLW46129.1"/>
    <property type="molecule type" value="Genomic_DNA"/>
</dbReference>
<accession>A0A2N5V800</accession>
<sequence length="128" mass="14192">MNPPRNQSLLQPMQNCGATTLPPASDLYQLAEEQLLAELVQACTSPPRSYFRASRCKPVPARRGITSLRAGTSLYQLTKELFLGKPVQALTYSARNINSSPSRYKLEPARQGAIPWWAGASRYLLAQE</sequence>
<name>A0A2N5V800_9BASI</name>
<protein>
    <submittedName>
        <fullName evidence="1">Uncharacterized protein</fullName>
    </submittedName>
</protein>
<organism evidence="1 2">
    <name type="scientific">Puccinia coronata f. sp. avenae</name>
    <dbReference type="NCBI Taxonomy" id="200324"/>
    <lineage>
        <taxon>Eukaryota</taxon>
        <taxon>Fungi</taxon>
        <taxon>Dikarya</taxon>
        <taxon>Basidiomycota</taxon>
        <taxon>Pucciniomycotina</taxon>
        <taxon>Pucciniomycetes</taxon>
        <taxon>Pucciniales</taxon>
        <taxon>Pucciniaceae</taxon>
        <taxon>Puccinia</taxon>
    </lineage>
</organism>
<dbReference type="Proteomes" id="UP000235392">
    <property type="component" value="Unassembled WGS sequence"/>
</dbReference>
<proteinExistence type="predicted"/>